<evidence type="ECO:0000313" key="5">
    <source>
        <dbReference type="Proteomes" id="UP000477543"/>
    </source>
</evidence>
<dbReference type="GO" id="GO:0006011">
    <property type="term" value="P:UDP-alpha-D-glucose metabolic process"/>
    <property type="evidence" value="ECO:0007669"/>
    <property type="project" value="InterPro"/>
</dbReference>
<dbReference type="AlphaFoldDB" id="A0A6L9G8R1"/>
<accession>A0A6L9G8R1</accession>
<dbReference type="EMBL" id="WYDN01000010">
    <property type="protein sequence ID" value="NAZ16780.1"/>
    <property type="molecule type" value="Genomic_DNA"/>
</dbReference>
<evidence type="ECO:0000313" key="4">
    <source>
        <dbReference type="EMBL" id="NAZ16780.1"/>
    </source>
</evidence>
<evidence type="ECO:0008006" key="6">
    <source>
        <dbReference type="Google" id="ProtNLM"/>
    </source>
</evidence>
<dbReference type="GO" id="GO:0016020">
    <property type="term" value="C:membrane"/>
    <property type="evidence" value="ECO:0007669"/>
    <property type="project" value="InterPro"/>
</dbReference>
<keyword evidence="2" id="KW-0472">Membrane</keyword>
<proteinExistence type="predicted"/>
<keyword evidence="3" id="KW-0732">Signal</keyword>
<feature type="chain" id="PRO_5027069161" description="Cellulose biosynthesis cyclic di-GMP-binding regulatory protein BcsB" evidence="3">
    <location>
        <begin position="28"/>
        <end position="636"/>
    </location>
</feature>
<sequence>MLNRKILVPVLGSALMLSLLPSAPALADESVKVSQPASTSDTGAWATVTVPVAQGLKPASIKGRVSTTATDGQLQLRVGKDIIKTLPVAQSGAFDLPLNAKHMAENGTLDVAVRWLPESREGRCLSVEPQQVELSQVQLQAAGEAKAPESVAQFFASSPGSVSIQGEGEASQAALSAVPALAAAFPSADIAWNAADADYTVAFELAEQGMKLALDHAGTTLRISGTAEQLAELDTVIRSRALTLAVGRHVDAEAVPVQGERWTPAEVVSFADLGATAPKLEGYGQSSLYIGVDEAQLGSSLDGAQVHLSGTHSAIPENTEAALNVYWNDQLVDSFVLDQSTALNADIQIPQSLVTSRNGLRLQLDAAAQGANCAIAGTLPVQVHLDGSASTVTPQYGAGRAVGFEMLPQQTAGEVGLALGAGTSAETANALATSLLASLQQASAVPLHVQNLAIEDVAGSPLSTVVVGGDAQLADALGAPLRLERFRTIESSVLSAGVGTEEPYAVLQAFEDSGRAVLLAGGWSPDGAATDALYHDLADRVAPAAGGWSSLSRNLLVAQEGAAPVLVESNALIPQDSLTDDYRPYAWWAAGGVAALVLAGLSGAFALRRSNRRAKAQAAAEAAAGGPQSVPSSNER</sequence>
<feature type="signal peptide" evidence="3">
    <location>
        <begin position="1"/>
        <end position="27"/>
    </location>
</feature>
<name>A0A6L9G8R1_9MICC</name>
<feature type="region of interest" description="Disordered" evidence="1">
    <location>
        <begin position="617"/>
        <end position="636"/>
    </location>
</feature>
<evidence type="ECO:0000256" key="1">
    <source>
        <dbReference type="SAM" id="MobiDB-lite"/>
    </source>
</evidence>
<evidence type="ECO:0000256" key="3">
    <source>
        <dbReference type="SAM" id="SignalP"/>
    </source>
</evidence>
<feature type="transmembrane region" description="Helical" evidence="2">
    <location>
        <begin position="585"/>
        <end position="607"/>
    </location>
</feature>
<keyword evidence="2" id="KW-1133">Transmembrane helix</keyword>
<reference evidence="4 5" key="1">
    <citation type="submission" date="2020-01" db="EMBL/GenBank/DDBJ databases">
        <title>Glutamicibacter soli M275.</title>
        <authorList>
            <person name="Meng X."/>
        </authorList>
    </citation>
    <scope>NUCLEOTIDE SEQUENCE [LARGE SCALE GENOMIC DNA]</scope>
    <source>
        <strain evidence="4 5">M275</strain>
    </source>
</reference>
<dbReference type="InterPro" id="IPR018513">
    <property type="entry name" value="Cell_synthase_bac"/>
</dbReference>
<gene>
    <name evidence="4" type="ORF">GT020_12015</name>
</gene>
<dbReference type="Pfam" id="PF03170">
    <property type="entry name" value="BcsB"/>
    <property type="match status" value="1"/>
</dbReference>
<dbReference type="Gene3D" id="2.60.120.260">
    <property type="entry name" value="Galactose-binding domain-like"/>
    <property type="match status" value="1"/>
</dbReference>
<organism evidence="4 5">
    <name type="scientific">Glutamicibacter soli</name>
    <dbReference type="NCBI Taxonomy" id="453836"/>
    <lineage>
        <taxon>Bacteria</taxon>
        <taxon>Bacillati</taxon>
        <taxon>Actinomycetota</taxon>
        <taxon>Actinomycetes</taxon>
        <taxon>Micrococcales</taxon>
        <taxon>Micrococcaceae</taxon>
        <taxon>Glutamicibacter</taxon>
    </lineage>
</organism>
<keyword evidence="2" id="KW-0812">Transmembrane</keyword>
<protein>
    <recommendedName>
        <fullName evidence="6">Cellulose biosynthesis cyclic di-GMP-binding regulatory protein BcsB</fullName>
    </recommendedName>
</protein>
<dbReference type="RefSeq" id="WP_161449412.1">
    <property type="nucleotide sequence ID" value="NZ_WYDN01000010.1"/>
</dbReference>
<evidence type="ECO:0000256" key="2">
    <source>
        <dbReference type="SAM" id="Phobius"/>
    </source>
</evidence>
<dbReference type="Proteomes" id="UP000477543">
    <property type="component" value="Unassembled WGS sequence"/>
</dbReference>
<comment type="caution">
    <text evidence="4">The sequence shown here is derived from an EMBL/GenBank/DDBJ whole genome shotgun (WGS) entry which is preliminary data.</text>
</comment>